<organism evidence="4 5">
    <name type="scientific">Myriangium duriaei CBS 260.36</name>
    <dbReference type="NCBI Taxonomy" id="1168546"/>
    <lineage>
        <taxon>Eukaryota</taxon>
        <taxon>Fungi</taxon>
        <taxon>Dikarya</taxon>
        <taxon>Ascomycota</taxon>
        <taxon>Pezizomycotina</taxon>
        <taxon>Dothideomycetes</taxon>
        <taxon>Dothideomycetidae</taxon>
        <taxon>Myriangiales</taxon>
        <taxon>Myriangiaceae</taxon>
        <taxon>Myriangium</taxon>
    </lineage>
</organism>
<evidence type="ECO:0000313" key="5">
    <source>
        <dbReference type="Proteomes" id="UP000799439"/>
    </source>
</evidence>
<dbReference type="GO" id="GO:0005737">
    <property type="term" value="C:cytoplasm"/>
    <property type="evidence" value="ECO:0007669"/>
    <property type="project" value="TreeGrafter"/>
</dbReference>
<accession>A0A9P4J7B3</accession>
<dbReference type="AlphaFoldDB" id="A0A9P4J7B3"/>
<name>A0A9P4J7B3_9PEZI</name>
<dbReference type="InterPro" id="IPR055170">
    <property type="entry name" value="GFO_IDH_MocA-like_dom"/>
</dbReference>
<dbReference type="InterPro" id="IPR000683">
    <property type="entry name" value="Gfo/Idh/MocA-like_OxRdtase_N"/>
</dbReference>
<dbReference type="Pfam" id="PF22725">
    <property type="entry name" value="GFO_IDH_MocA_C3"/>
    <property type="match status" value="1"/>
</dbReference>
<protein>
    <submittedName>
        <fullName evidence="4">NAD(P)-binding protein</fullName>
    </submittedName>
</protein>
<dbReference type="InterPro" id="IPR036291">
    <property type="entry name" value="NAD(P)-bd_dom_sf"/>
</dbReference>
<evidence type="ECO:0000259" key="3">
    <source>
        <dbReference type="Pfam" id="PF22725"/>
    </source>
</evidence>
<dbReference type="SUPFAM" id="SSF51735">
    <property type="entry name" value="NAD(P)-binding Rossmann-fold domains"/>
    <property type="match status" value="1"/>
</dbReference>
<dbReference type="Gene3D" id="3.40.50.720">
    <property type="entry name" value="NAD(P)-binding Rossmann-like Domain"/>
    <property type="match status" value="1"/>
</dbReference>
<sequence length="344" mass="36923">MTIGVAILGSGIFVREEHLPAVLATPTLSLKAIYSRTHTSAQNLVQSANLKNVDLYSDDAQSSSAGDISALYSRDDIQAVIIAVPIPAQPEFILAALKAGKHVLSEKPLAPTVSSGTDLLADYKSLSGSRPLWAVAENFRYFSTYAYAATQIRDLGRVLNFRLRMSSLVSPGGKYYETAWRKTPQYQGGFLLDGGVHFVAGIRQMLGSEARMDRVTAFTNKLREHLPPVDTVDATVRCANGATGTISVSFGTTYTGREYTVACEGGVVEVGFDKVIIKTPDGKVTEKSLEDKEIVHREVKAWAEAIASGKSDPAQSPEEALADLEVIEALLKSGEADGAPVTLK</sequence>
<dbReference type="GO" id="GO:0006740">
    <property type="term" value="P:NADPH regeneration"/>
    <property type="evidence" value="ECO:0007669"/>
    <property type="project" value="TreeGrafter"/>
</dbReference>
<comment type="similarity">
    <text evidence="1">Belongs to the Gfo/Idh/MocA family.</text>
</comment>
<feature type="non-terminal residue" evidence="4">
    <location>
        <position position="344"/>
    </location>
</feature>
<dbReference type="SUPFAM" id="SSF55347">
    <property type="entry name" value="Glyceraldehyde-3-phosphate dehydrogenase-like, C-terminal domain"/>
    <property type="match status" value="1"/>
</dbReference>
<feature type="domain" description="GFO/IDH/MocA-like oxidoreductase" evidence="3">
    <location>
        <begin position="154"/>
        <end position="268"/>
    </location>
</feature>
<comment type="caution">
    <text evidence="4">The sequence shown here is derived from an EMBL/GenBank/DDBJ whole genome shotgun (WGS) entry which is preliminary data.</text>
</comment>
<dbReference type="EMBL" id="ML996081">
    <property type="protein sequence ID" value="KAF2156683.1"/>
    <property type="molecule type" value="Genomic_DNA"/>
</dbReference>
<dbReference type="Proteomes" id="UP000799439">
    <property type="component" value="Unassembled WGS sequence"/>
</dbReference>
<dbReference type="OrthoDB" id="64915at2759"/>
<evidence type="ECO:0000256" key="1">
    <source>
        <dbReference type="ARBA" id="ARBA00010928"/>
    </source>
</evidence>
<dbReference type="PANTHER" id="PTHR42840:SF5">
    <property type="entry name" value="NAD(P)-BINDING ROSSMANN-FOLD SUPERFAMILY PROTEIN"/>
    <property type="match status" value="1"/>
</dbReference>
<dbReference type="Pfam" id="PF01408">
    <property type="entry name" value="GFO_IDH_MocA"/>
    <property type="match status" value="1"/>
</dbReference>
<evidence type="ECO:0000259" key="2">
    <source>
        <dbReference type="Pfam" id="PF01408"/>
    </source>
</evidence>
<dbReference type="GO" id="GO:0016491">
    <property type="term" value="F:oxidoreductase activity"/>
    <property type="evidence" value="ECO:0007669"/>
    <property type="project" value="TreeGrafter"/>
</dbReference>
<evidence type="ECO:0000313" key="4">
    <source>
        <dbReference type="EMBL" id="KAF2156683.1"/>
    </source>
</evidence>
<proteinExistence type="inferred from homology"/>
<dbReference type="Gene3D" id="3.30.360.10">
    <property type="entry name" value="Dihydrodipicolinate Reductase, domain 2"/>
    <property type="match status" value="1"/>
</dbReference>
<keyword evidence="5" id="KW-1185">Reference proteome</keyword>
<dbReference type="GO" id="GO:0000166">
    <property type="term" value="F:nucleotide binding"/>
    <property type="evidence" value="ECO:0007669"/>
    <property type="project" value="InterPro"/>
</dbReference>
<reference evidence="4" key="1">
    <citation type="journal article" date="2020" name="Stud. Mycol.">
        <title>101 Dothideomycetes genomes: a test case for predicting lifestyles and emergence of pathogens.</title>
        <authorList>
            <person name="Haridas S."/>
            <person name="Albert R."/>
            <person name="Binder M."/>
            <person name="Bloem J."/>
            <person name="Labutti K."/>
            <person name="Salamov A."/>
            <person name="Andreopoulos B."/>
            <person name="Baker S."/>
            <person name="Barry K."/>
            <person name="Bills G."/>
            <person name="Bluhm B."/>
            <person name="Cannon C."/>
            <person name="Castanera R."/>
            <person name="Culley D."/>
            <person name="Daum C."/>
            <person name="Ezra D."/>
            <person name="Gonzalez J."/>
            <person name="Henrissat B."/>
            <person name="Kuo A."/>
            <person name="Liang C."/>
            <person name="Lipzen A."/>
            <person name="Lutzoni F."/>
            <person name="Magnuson J."/>
            <person name="Mondo S."/>
            <person name="Nolan M."/>
            <person name="Ohm R."/>
            <person name="Pangilinan J."/>
            <person name="Park H.-J."/>
            <person name="Ramirez L."/>
            <person name="Alfaro M."/>
            <person name="Sun H."/>
            <person name="Tritt A."/>
            <person name="Yoshinaga Y."/>
            <person name="Zwiers L.-H."/>
            <person name="Turgeon B."/>
            <person name="Goodwin S."/>
            <person name="Spatafora J."/>
            <person name="Crous P."/>
            <person name="Grigoriev I."/>
        </authorList>
    </citation>
    <scope>NUCLEOTIDE SEQUENCE</scope>
    <source>
        <strain evidence="4">CBS 260.36</strain>
    </source>
</reference>
<feature type="domain" description="Gfo/Idh/MocA-like oxidoreductase N-terminal" evidence="2">
    <location>
        <begin position="3"/>
        <end position="121"/>
    </location>
</feature>
<dbReference type="PANTHER" id="PTHR42840">
    <property type="entry name" value="NAD(P)-BINDING ROSSMANN-FOLD SUPERFAMILY PROTEIN-RELATED"/>
    <property type="match status" value="1"/>
</dbReference>
<gene>
    <name evidence="4" type="ORF">K461DRAFT_234363</name>
</gene>